<comment type="catalytic activity">
    <reaction evidence="1">
        <text>ATP + protein L-histidine = ADP + protein N-phospho-L-histidine.</text>
        <dbReference type="EC" id="2.7.13.3"/>
    </reaction>
</comment>
<name>A0A1T5M2J3_9MICO</name>
<evidence type="ECO:0000256" key="12">
    <source>
        <dbReference type="ARBA" id="ARBA00023012"/>
    </source>
</evidence>
<dbReference type="AlphaFoldDB" id="A0A1T5M2J3"/>
<dbReference type="PROSITE" id="PS50109">
    <property type="entry name" value="HIS_KIN"/>
    <property type="match status" value="1"/>
</dbReference>
<keyword evidence="19" id="KW-1185">Reference proteome</keyword>
<dbReference type="PRINTS" id="PR00344">
    <property type="entry name" value="BCTRLSENSOR"/>
</dbReference>
<feature type="domain" description="Histidine kinase" evidence="16">
    <location>
        <begin position="351"/>
        <end position="573"/>
    </location>
</feature>
<dbReference type="OrthoDB" id="9757990at2"/>
<dbReference type="InterPro" id="IPR005467">
    <property type="entry name" value="His_kinase_dom"/>
</dbReference>
<dbReference type="RefSeq" id="WP_079576719.1">
    <property type="nucleotide sequence ID" value="NZ_FUZQ01000009.1"/>
</dbReference>
<keyword evidence="9" id="KW-0418">Kinase</keyword>
<dbReference type="Gene3D" id="1.10.287.130">
    <property type="match status" value="1"/>
</dbReference>
<proteinExistence type="predicted"/>
<evidence type="ECO:0000259" key="17">
    <source>
        <dbReference type="PROSITE" id="PS50112"/>
    </source>
</evidence>
<dbReference type="PROSITE" id="PS50112">
    <property type="entry name" value="PAS"/>
    <property type="match status" value="1"/>
</dbReference>
<keyword evidence="12" id="KW-0902">Two-component regulatory system</keyword>
<comment type="subcellular location">
    <subcellularLocation>
        <location evidence="3">Cell membrane</location>
    </subcellularLocation>
    <subcellularLocation>
        <location evidence="2">Membrane</location>
        <topology evidence="2">Multi-pass membrane protein</topology>
    </subcellularLocation>
</comment>
<dbReference type="GO" id="GO:0000155">
    <property type="term" value="F:phosphorelay sensor kinase activity"/>
    <property type="evidence" value="ECO:0007669"/>
    <property type="project" value="InterPro"/>
</dbReference>
<keyword evidence="6" id="KW-0808">Transferase</keyword>
<keyword evidence="8" id="KW-0547">Nucleotide-binding</keyword>
<feature type="transmembrane region" description="Helical" evidence="15">
    <location>
        <begin position="31"/>
        <end position="49"/>
    </location>
</feature>
<gene>
    <name evidence="18" type="ORF">SAMN04324258_4376</name>
</gene>
<dbReference type="InterPro" id="IPR050351">
    <property type="entry name" value="BphY/WalK/GraS-like"/>
</dbReference>
<sequence length="587" mass="62403">MSRDGGRRLRETYESVWTAWFADDAVGLRQLPLTVSFFVVLVILRVSGVEGNPPVLALAVLLVVAVQLVGSLGRWDRWPQAWRFVLPLVQMLAIGVLELGSGLILASFFALLFLPVVSLALQPGPWGLVVGLCGAVAALFVPKLLPLTAVERVHPVMHSLVVLLVLGLVAVGTHGIVGLVRRQAAQLGRARDDLAAGAQQLRASRDTLRGIMVAATEVGFLATDSAGRVGWASPGAVQVFGRPDRELVGLDVSQLVDAATLAVRLAEHPEPEAEGAANRVVLGTATAGDSHVDDWSVTLPDGERRHLEFTVTERPAPSGSEDELPAGYLVVVTDVTARHEEERIQDEFIGLVSHELRTPLASILGYVDLLRLGGDRLDDEQRGYLAVVERNARRLGSLVDDLLTSAQIAAGRPVLAGRDVDVAQVVREVVENSRPAAQAAGVEVVVDGDPVVPLVSDPDRLGHVVSNLVSNAVKYSSSGGLVRVTVTAGSTPVGSNLVRLQVADRGFGISADEIERVTQRFYRSRETRRRRVRGVGLGLALVDRLVHDHGGVMSIRSEPGDGTEVDVALPDLPGPGAPAAGDAQDVH</sequence>
<dbReference type="InterPro" id="IPR000014">
    <property type="entry name" value="PAS"/>
</dbReference>
<feature type="transmembrane region" description="Helical" evidence="15">
    <location>
        <begin position="126"/>
        <end position="145"/>
    </location>
</feature>
<evidence type="ECO:0000256" key="10">
    <source>
        <dbReference type="ARBA" id="ARBA00022840"/>
    </source>
</evidence>
<evidence type="ECO:0000256" key="6">
    <source>
        <dbReference type="ARBA" id="ARBA00022679"/>
    </source>
</evidence>
<dbReference type="InterPro" id="IPR035965">
    <property type="entry name" value="PAS-like_dom_sf"/>
</dbReference>
<evidence type="ECO:0000313" key="19">
    <source>
        <dbReference type="Proteomes" id="UP000189777"/>
    </source>
</evidence>
<dbReference type="GO" id="GO:0005524">
    <property type="term" value="F:ATP binding"/>
    <property type="evidence" value="ECO:0007669"/>
    <property type="project" value="UniProtKB-KW"/>
</dbReference>
<evidence type="ECO:0000313" key="18">
    <source>
        <dbReference type="EMBL" id="SKC82487.1"/>
    </source>
</evidence>
<keyword evidence="11 15" id="KW-1133">Transmembrane helix</keyword>
<dbReference type="Proteomes" id="UP000189777">
    <property type="component" value="Unassembled WGS sequence"/>
</dbReference>
<dbReference type="InterPro" id="IPR036890">
    <property type="entry name" value="HATPase_C_sf"/>
</dbReference>
<dbReference type="SUPFAM" id="SSF55785">
    <property type="entry name" value="PYP-like sensor domain (PAS domain)"/>
    <property type="match status" value="1"/>
</dbReference>
<dbReference type="InterPro" id="IPR003594">
    <property type="entry name" value="HATPase_dom"/>
</dbReference>
<keyword evidence="13 15" id="KW-0472">Membrane</keyword>
<dbReference type="FunFam" id="1.10.287.130:FF:000001">
    <property type="entry name" value="Two-component sensor histidine kinase"/>
    <property type="match status" value="1"/>
</dbReference>
<dbReference type="SUPFAM" id="SSF47384">
    <property type="entry name" value="Homodimeric domain of signal transducing histidine kinase"/>
    <property type="match status" value="1"/>
</dbReference>
<keyword evidence="10" id="KW-0067">ATP-binding</keyword>
<dbReference type="GO" id="GO:0030295">
    <property type="term" value="F:protein kinase activator activity"/>
    <property type="evidence" value="ECO:0007669"/>
    <property type="project" value="TreeGrafter"/>
</dbReference>
<dbReference type="PANTHER" id="PTHR42878">
    <property type="entry name" value="TWO-COMPONENT HISTIDINE KINASE"/>
    <property type="match status" value="1"/>
</dbReference>
<evidence type="ECO:0000256" key="3">
    <source>
        <dbReference type="ARBA" id="ARBA00004236"/>
    </source>
</evidence>
<dbReference type="Pfam" id="PF00512">
    <property type="entry name" value="HisKA"/>
    <property type="match status" value="1"/>
</dbReference>
<evidence type="ECO:0000256" key="7">
    <source>
        <dbReference type="ARBA" id="ARBA00022692"/>
    </source>
</evidence>
<evidence type="ECO:0000256" key="11">
    <source>
        <dbReference type="ARBA" id="ARBA00022989"/>
    </source>
</evidence>
<dbReference type="Gene3D" id="3.30.565.10">
    <property type="entry name" value="Histidine kinase-like ATPase, C-terminal domain"/>
    <property type="match status" value="1"/>
</dbReference>
<accession>A0A1T5M2J3</accession>
<evidence type="ECO:0000256" key="13">
    <source>
        <dbReference type="ARBA" id="ARBA00023136"/>
    </source>
</evidence>
<dbReference type="CDD" id="cd00082">
    <property type="entry name" value="HisKA"/>
    <property type="match status" value="1"/>
</dbReference>
<evidence type="ECO:0000259" key="16">
    <source>
        <dbReference type="PROSITE" id="PS50109"/>
    </source>
</evidence>
<protein>
    <recommendedName>
        <fullName evidence="14">Sensor-like histidine kinase SenX3</fullName>
        <ecNumber evidence="4">2.7.13.3</ecNumber>
    </recommendedName>
</protein>
<dbReference type="CDD" id="cd00130">
    <property type="entry name" value="PAS"/>
    <property type="match status" value="1"/>
</dbReference>
<evidence type="ECO:0000256" key="1">
    <source>
        <dbReference type="ARBA" id="ARBA00000085"/>
    </source>
</evidence>
<feature type="transmembrane region" description="Helical" evidence="15">
    <location>
        <begin position="55"/>
        <end position="72"/>
    </location>
</feature>
<feature type="domain" description="PAS" evidence="17">
    <location>
        <begin position="204"/>
        <end position="249"/>
    </location>
</feature>
<dbReference type="InterPro" id="IPR036097">
    <property type="entry name" value="HisK_dim/P_sf"/>
</dbReference>
<dbReference type="SMART" id="SM00387">
    <property type="entry name" value="HATPase_c"/>
    <property type="match status" value="1"/>
</dbReference>
<dbReference type="Pfam" id="PF02518">
    <property type="entry name" value="HATPase_c"/>
    <property type="match status" value="1"/>
</dbReference>
<dbReference type="STRING" id="526729.SAMN04324258_4376"/>
<keyword evidence="7 15" id="KW-0812">Transmembrane</keyword>
<dbReference type="InterPro" id="IPR013656">
    <property type="entry name" value="PAS_4"/>
</dbReference>
<dbReference type="GO" id="GO:0005886">
    <property type="term" value="C:plasma membrane"/>
    <property type="evidence" value="ECO:0007669"/>
    <property type="project" value="UniProtKB-SubCell"/>
</dbReference>
<dbReference type="InterPro" id="IPR004358">
    <property type="entry name" value="Sig_transdc_His_kin-like_C"/>
</dbReference>
<keyword evidence="5" id="KW-0597">Phosphoprotein</keyword>
<dbReference type="SUPFAM" id="SSF55874">
    <property type="entry name" value="ATPase domain of HSP90 chaperone/DNA topoisomerase II/histidine kinase"/>
    <property type="match status" value="1"/>
</dbReference>
<evidence type="ECO:0000256" key="8">
    <source>
        <dbReference type="ARBA" id="ARBA00022741"/>
    </source>
</evidence>
<feature type="transmembrane region" description="Helical" evidence="15">
    <location>
        <begin position="157"/>
        <end position="180"/>
    </location>
</feature>
<dbReference type="GO" id="GO:0000156">
    <property type="term" value="F:phosphorelay response regulator activity"/>
    <property type="evidence" value="ECO:0007669"/>
    <property type="project" value="TreeGrafter"/>
</dbReference>
<dbReference type="GO" id="GO:0007234">
    <property type="term" value="P:osmosensory signaling via phosphorelay pathway"/>
    <property type="evidence" value="ECO:0007669"/>
    <property type="project" value="TreeGrafter"/>
</dbReference>
<dbReference type="EMBL" id="FUZQ01000009">
    <property type="protein sequence ID" value="SKC82487.1"/>
    <property type="molecule type" value="Genomic_DNA"/>
</dbReference>
<organism evidence="18 19">
    <name type="scientific">Krasilnikoviella flava</name>
    <dbReference type="NCBI Taxonomy" id="526729"/>
    <lineage>
        <taxon>Bacteria</taxon>
        <taxon>Bacillati</taxon>
        <taxon>Actinomycetota</taxon>
        <taxon>Actinomycetes</taxon>
        <taxon>Micrococcales</taxon>
        <taxon>Promicromonosporaceae</taxon>
        <taxon>Krasilnikoviella</taxon>
    </lineage>
</organism>
<feature type="transmembrane region" description="Helical" evidence="15">
    <location>
        <begin position="84"/>
        <end position="114"/>
    </location>
</feature>
<dbReference type="EC" id="2.7.13.3" evidence="4"/>
<evidence type="ECO:0000256" key="5">
    <source>
        <dbReference type="ARBA" id="ARBA00022553"/>
    </source>
</evidence>
<evidence type="ECO:0000256" key="2">
    <source>
        <dbReference type="ARBA" id="ARBA00004141"/>
    </source>
</evidence>
<dbReference type="PANTHER" id="PTHR42878:SF7">
    <property type="entry name" value="SENSOR HISTIDINE KINASE GLRK"/>
    <property type="match status" value="1"/>
</dbReference>
<reference evidence="18 19" key="1">
    <citation type="submission" date="2017-02" db="EMBL/GenBank/DDBJ databases">
        <authorList>
            <person name="Peterson S.W."/>
        </authorList>
    </citation>
    <scope>NUCLEOTIDE SEQUENCE [LARGE SCALE GENOMIC DNA]</scope>
    <source>
        <strain evidence="18 19">DSM 21481</strain>
    </source>
</reference>
<evidence type="ECO:0000256" key="4">
    <source>
        <dbReference type="ARBA" id="ARBA00012438"/>
    </source>
</evidence>
<evidence type="ECO:0000256" key="9">
    <source>
        <dbReference type="ARBA" id="ARBA00022777"/>
    </source>
</evidence>
<dbReference type="SMART" id="SM00388">
    <property type="entry name" value="HisKA"/>
    <property type="match status" value="1"/>
</dbReference>
<evidence type="ECO:0000256" key="14">
    <source>
        <dbReference type="ARBA" id="ARBA00039401"/>
    </source>
</evidence>
<dbReference type="Pfam" id="PF08448">
    <property type="entry name" value="PAS_4"/>
    <property type="match status" value="1"/>
</dbReference>
<evidence type="ECO:0000256" key="15">
    <source>
        <dbReference type="SAM" id="Phobius"/>
    </source>
</evidence>
<dbReference type="Gene3D" id="3.30.450.20">
    <property type="entry name" value="PAS domain"/>
    <property type="match status" value="1"/>
</dbReference>
<dbReference type="CDD" id="cd00075">
    <property type="entry name" value="HATPase"/>
    <property type="match status" value="1"/>
</dbReference>
<dbReference type="InterPro" id="IPR003661">
    <property type="entry name" value="HisK_dim/P_dom"/>
</dbReference>